<evidence type="ECO:0000313" key="1">
    <source>
        <dbReference type="EMBL" id="RKP12528.1"/>
    </source>
</evidence>
<evidence type="ECO:0000313" key="2">
    <source>
        <dbReference type="Proteomes" id="UP000267251"/>
    </source>
</evidence>
<reference evidence="2" key="1">
    <citation type="journal article" date="2018" name="Nat. Microbiol.">
        <title>Leveraging single-cell genomics to expand the fungal tree of life.</title>
        <authorList>
            <person name="Ahrendt S.R."/>
            <person name="Quandt C.A."/>
            <person name="Ciobanu D."/>
            <person name="Clum A."/>
            <person name="Salamov A."/>
            <person name="Andreopoulos B."/>
            <person name="Cheng J.F."/>
            <person name="Woyke T."/>
            <person name="Pelin A."/>
            <person name="Henrissat B."/>
            <person name="Reynolds N.K."/>
            <person name="Benny G.L."/>
            <person name="Smith M.E."/>
            <person name="James T.Y."/>
            <person name="Grigoriev I.V."/>
        </authorList>
    </citation>
    <scope>NUCLEOTIDE SEQUENCE [LARGE SCALE GENOMIC DNA]</scope>
</reference>
<dbReference type="PANTHER" id="PTHR31687:SF3">
    <property type="entry name" value="PROTEIN URG3"/>
    <property type="match status" value="1"/>
</dbReference>
<dbReference type="PANTHER" id="PTHR31687">
    <property type="match status" value="1"/>
</dbReference>
<dbReference type="OrthoDB" id="2153176at2759"/>
<dbReference type="InterPro" id="IPR012469">
    <property type="entry name" value="DUF1688"/>
</dbReference>
<name>A0A4P9Y179_9FUNG</name>
<dbReference type="EMBL" id="KZ988299">
    <property type="protein sequence ID" value="RKP12528.1"/>
    <property type="molecule type" value="Genomic_DNA"/>
</dbReference>
<dbReference type="Proteomes" id="UP000267251">
    <property type="component" value="Unassembled WGS sequence"/>
</dbReference>
<proteinExistence type="predicted"/>
<keyword evidence="2" id="KW-1185">Reference proteome</keyword>
<dbReference type="Pfam" id="PF07958">
    <property type="entry name" value="DUF1688"/>
    <property type="match status" value="1"/>
</dbReference>
<protein>
    <recommendedName>
        <fullName evidence="3">DUF1688-domain-containing protein</fullName>
    </recommendedName>
</protein>
<sequence length="443" mass="48525">MTLSENTEISFLTSLGAVRERCQAVMDRAEKDPQGGLYHFTYHPERMKEAADVVCALIDRDYPSPQAVPAHSRWRHFDAQGVKRIDKLLQGWGSKVDDMEKTRRLLDLFVVGVLLDAGAGDTWTYKEQGESGNRIGRSEGLAIASLDMFKAGIFSSDPSGDPHRVDGDALIALSVETLSKGMQVSEENPLVGLEGRNALLQRLGKALNSNQTFFGEGASGGGSDKVHRPGNLLDHLLASSSSKTLQVRDLWRVVMQGFGPIWPASRTKLNGQSLGDVWQYDTTLDPKAPSTSASLVPFHKLSQWLSYSLMEPVHQVLGVTWKGLDEMTGLPEYRNGGLFVDTGVLVLRESDLKRGQKDPGSAHGIPRFEVHDPVIIEWRAMTVSLLDLLAKDIRERYGETPDTLSLTAILEGGTWKAGRVLAAKLRPESKGPPIAIVSDGTVF</sequence>
<accession>A0A4P9Y179</accession>
<gene>
    <name evidence="1" type="ORF">BJ684DRAFT_20942</name>
</gene>
<organism evidence="1 2">
    <name type="scientific">Piptocephalis cylindrospora</name>
    <dbReference type="NCBI Taxonomy" id="1907219"/>
    <lineage>
        <taxon>Eukaryota</taxon>
        <taxon>Fungi</taxon>
        <taxon>Fungi incertae sedis</taxon>
        <taxon>Zoopagomycota</taxon>
        <taxon>Zoopagomycotina</taxon>
        <taxon>Zoopagomycetes</taxon>
        <taxon>Zoopagales</taxon>
        <taxon>Piptocephalidaceae</taxon>
        <taxon>Piptocephalis</taxon>
    </lineage>
</organism>
<evidence type="ECO:0008006" key="3">
    <source>
        <dbReference type="Google" id="ProtNLM"/>
    </source>
</evidence>
<dbReference type="AlphaFoldDB" id="A0A4P9Y179"/>